<dbReference type="SUPFAM" id="SSF56935">
    <property type="entry name" value="Porins"/>
    <property type="match status" value="1"/>
</dbReference>
<evidence type="ECO:0000256" key="1">
    <source>
        <dbReference type="ARBA" id="ARBA00004442"/>
    </source>
</evidence>
<dbReference type="EMBL" id="JANATA010000056">
    <property type="protein sequence ID" value="MCP3429786.1"/>
    <property type="molecule type" value="Genomic_DNA"/>
</dbReference>
<keyword evidence="2" id="KW-0472">Membrane</keyword>
<comment type="caution">
    <text evidence="5">The sequence shown here is derived from an EMBL/GenBank/DDBJ whole genome shotgun (WGS) entry which is preliminary data.</text>
</comment>
<accession>A0AA41X5B3</accession>
<sequence>MPNFSFTLNPTEDFVVRLAVSETMTRPELKDLAPRFSYLDLRPGSLNAVAGNVNLKPYTSINLDASFEYYWGDINYVSLAIFQKEVQNFIVTDNEVVTVSGVDIQDPLLADDS</sequence>
<evidence type="ECO:0000259" key="4">
    <source>
        <dbReference type="Pfam" id="PF00593"/>
    </source>
</evidence>
<dbReference type="PANTHER" id="PTHR40980">
    <property type="entry name" value="PLUG DOMAIN-CONTAINING PROTEIN"/>
    <property type="match status" value="1"/>
</dbReference>
<dbReference type="Pfam" id="PF00593">
    <property type="entry name" value="TonB_dep_Rec_b-barrel"/>
    <property type="match status" value="1"/>
</dbReference>
<evidence type="ECO:0000256" key="3">
    <source>
        <dbReference type="ARBA" id="ARBA00023237"/>
    </source>
</evidence>
<keyword evidence="5" id="KW-0675">Receptor</keyword>
<dbReference type="InterPro" id="IPR000531">
    <property type="entry name" value="Beta-barrel_TonB"/>
</dbReference>
<name>A0AA41X5B3_9ALTE</name>
<protein>
    <submittedName>
        <fullName evidence="5">TonB-dependent receptor</fullName>
    </submittedName>
</protein>
<reference evidence="5" key="1">
    <citation type="submission" date="2022-07" db="EMBL/GenBank/DDBJ databases">
        <title>Characterization of the Novel Bacterium Alteromonas immobilis LMIT006 and Alteromonas gregis LMIT007.</title>
        <authorList>
            <person name="Lin X."/>
        </authorList>
    </citation>
    <scope>NUCLEOTIDE SEQUENCE</scope>
    <source>
        <strain evidence="5">LMIT007</strain>
    </source>
</reference>
<keyword evidence="3" id="KW-0998">Cell outer membrane</keyword>
<evidence type="ECO:0000313" key="5">
    <source>
        <dbReference type="EMBL" id="MCP3429786.1"/>
    </source>
</evidence>
<gene>
    <name evidence="5" type="ORF">NLF92_12675</name>
</gene>
<evidence type="ECO:0000256" key="2">
    <source>
        <dbReference type="ARBA" id="ARBA00023136"/>
    </source>
</evidence>
<dbReference type="AlphaFoldDB" id="A0AA41X5B3"/>
<feature type="non-terminal residue" evidence="5">
    <location>
        <position position="113"/>
    </location>
</feature>
<dbReference type="InterPro" id="IPR036942">
    <property type="entry name" value="Beta-barrel_TonB_sf"/>
</dbReference>
<organism evidence="5 6">
    <name type="scientific">Opacimonas viscosa</name>
    <dbReference type="NCBI Taxonomy" id="2961944"/>
    <lineage>
        <taxon>Bacteria</taxon>
        <taxon>Pseudomonadati</taxon>
        <taxon>Pseudomonadota</taxon>
        <taxon>Gammaproteobacteria</taxon>
        <taxon>Alteromonadales</taxon>
        <taxon>Alteromonadaceae</taxon>
        <taxon>Opacimonas</taxon>
    </lineage>
</organism>
<dbReference type="GO" id="GO:0009279">
    <property type="term" value="C:cell outer membrane"/>
    <property type="evidence" value="ECO:0007669"/>
    <property type="project" value="UniProtKB-SubCell"/>
</dbReference>
<dbReference type="Gene3D" id="2.40.170.20">
    <property type="entry name" value="TonB-dependent receptor, beta-barrel domain"/>
    <property type="match status" value="1"/>
</dbReference>
<keyword evidence="6" id="KW-1185">Reference proteome</keyword>
<dbReference type="PANTHER" id="PTHR40980:SF3">
    <property type="entry name" value="TONB-DEPENDENT RECEPTOR-LIKE BETA-BARREL DOMAIN-CONTAINING PROTEIN"/>
    <property type="match status" value="1"/>
</dbReference>
<comment type="subcellular location">
    <subcellularLocation>
        <location evidence="1">Cell outer membrane</location>
    </subcellularLocation>
</comment>
<proteinExistence type="predicted"/>
<feature type="domain" description="TonB-dependent receptor-like beta-barrel" evidence="4">
    <location>
        <begin position="2"/>
        <end position="100"/>
    </location>
</feature>
<dbReference type="Proteomes" id="UP001165413">
    <property type="component" value="Unassembled WGS sequence"/>
</dbReference>
<evidence type="ECO:0000313" key="6">
    <source>
        <dbReference type="Proteomes" id="UP001165413"/>
    </source>
</evidence>